<dbReference type="PANTHER" id="PTHR46310:SF7">
    <property type="entry name" value="AMIDASE 1"/>
    <property type="match status" value="1"/>
</dbReference>
<dbReference type="Pfam" id="PF01425">
    <property type="entry name" value="Amidase"/>
    <property type="match status" value="2"/>
</dbReference>
<feature type="domain" description="Amidase" evidence="1">
    <location>
        <begin position="23"/>
        <end position="203"/>
    </location>
</feature>
<gene>
    <name evidence="2" type="ORF">NK718_14505</name>
</gene>
<dbReference type="Gene3D" id="3.90.1300.10">
    <property type="entry name" value="Amidase signature (AS) domain"/>
    <property type="match status" value="1"/>
</dbReference>
<reference evidence="2 3" key="1">
    <citation type="submission" date="2022-07" db="EMBL/GenBank/DDBJ databases">
        <authorList>
            <person name="Li W.-J."/>
            <person name="Deng Q.-Q."/>
        </authorList>
    </citation>
    <scope>NUCLEOTIDE SEQUENCE [LARGE SCALE GENOMIC DNA]</scope>
    <source>
        <strain evidence="2 3">SYSU M60028</strain>
    </source>
</reference>
<comment type="caution">
    <text evidence="2">The sequence shown here is derived from an EMBL/GenBank/DDBJ whole genome shotgun (WGS) entry which is preliminary data.</text>
</comment>
<evidence type="ECO:0000313" key="2">
    <source>
        <dbReference type="EMBL" id="MCP8939737.1"/>
    </source>
</evidence>
<dbReference type="Proteomes" id="UP001205890">
    <property type="component" value="Unassembled WGS sequence"/>
</dbReference>
<dbReference type="SUPFAM" id="SSF75304">
    <property type="entry name" value="Amidase signature (AS) enzymes"/>
    <property type="match status" value="1"/>
</dbReference>
<dbReference type="NCBIfam" id="NF006169">
    <property type="entry name" value="PRK08310.1"/>
    <property type="match status" value="1"/>
</dbReference>
<name>A0ABT1LE07_9HYPH</name>
<dbReference type="InterPro" id="IPR036928">
    <property type="entry name" value="AS_sf"/>
</dbReference>
<dbReference type="EC" id="3.5.1.4" evidence="2"/>
<dbReference type="GO" id="GO:0004040">
    <property type="term" value="F:amidase activity"/>
    <property type="evidence" value="ECO:0007669"/>
    <property type="project" value="UniProtKB-EC"/>
</dbReference>
<dbReference type="PANTHER" id="PTHR46310">
    <property type="entry name" value="AMIDASE 1"/>
    <property type="match status" value="1"/>
</dbReference>
<evidence type="ECO:0000259" key="1">
    <source>
        <dbReference type="Pfam" id="PF01425"/>
    </source>
</evidence>
<dbReference type="PROSITE" id="PS00571">
    <property type="entry name" value="AMIDASES"/>
    <property type="match status" value="1"/>
</dbReference>
<sequence>MTMTEDDPVHAFVPYPPAPVASATHGPLAGLTLAVKDIFDVAGYPTGCGQPTMLALSGVKGASAPIVRRFLDAGARFVGKTHTVELAYSLNGLNHHFGTPINPAAPDRVPGGSSSGSAAAVAARLVDVALGSDTGGSVRGPASYCGLFGIRPTHGRLPLDATMPLAPSLDTPGWFTRDAKTFERVGAAILGDDAAPLPDAPRLLRARDCFEQTEKPVGKMLEAIVARIDRMMTPLEDVTAANPDFEPLYWAFRRIQGYESWQSLGDFVTRWRPELGVGIAERVAFGKAVTKAELKEALAARKTQRAHMAALLGRDGVLVLPTMPGPAPRLAATEKELETSRAQSLRLLCLAGLSGFPQVNIPIGEFDGGPFGLSLIGPPGSDLSLVRLAGRVAKAAATRIA</sequence>
<protein>
    <submittedName>
        <fullName evidence="2">Amidase</fullName>
        <ecNumber evidence="2">3.5.1.4</ecNumber>
    </submittedName>
</protein>
<dbReference type="EMBL" id="JANCLU010000014">
    <property type="protein sequence ID" value="MCP8939737.1"/>
    <property type="molecule type" value="Genomic_DNA"/>
</dbReference>
<dbReference type="InterPro" id="IPR020556">
    <property type="entry name" value="Amidase_CS"/>
</dbReference>
<proteinExistence type="predicted"/>
<dbReference type="InterPro" id="IPR023631">
    <property type="entry name" value="Amidase_dom"/>
</dbReference>
<accession>A0ABT1LE07</accession>
<keyword evidence="3" id="KW-1185">Reference proteome</keyword>
<organism evidence="2 3">
    <name type="scientific">Alsobacter ponti</name>
    <dbReference type="NCBI Taxonomy" id="2962936"/>
    <lineage>
        <taxon>Bacteria</taxon>
        <taxon>Pseudomonadati</taxon>
        <taxon>Pseudomonadota</taxon>
        <taxon>Alphaproteobacteria</taxon>
        <taxon>Hyphomicrobiales</taxon>
        <taxon>Alsobacteraceae</taxon>
        <taxon>Alsobacter</taxon>
    </lineage>
</organism>
<keyword evidence="2" id="KW-0378">Hydrolase</keyword>
<evidence type="ECO:0000313" key="3">
    <source>
        <dbReference type="Proteomes" id="UP001205890"/>
    </source>
</evidence>
<feature type="domain" description="Amidase" evidence="1">
    <location>
        <begin position="290"/>
        <end position="385"/>
    </location>
</feature>